<evidence type="ECO:0000256" key="2">
    <source>
        <dbReference type="ARBA" id="ARBA00008420"/>
    </source>
</evidence>
<protein>
    <recommendedName>
        <fullName evidence="3 9">Gluconokinase</fullName>
        <ecNumber evidence="3 9">2.7.1.12</ecNumber>
    </recommendedName>
</protein>
<keyword evidence="6 9" id="KW-0418">Kinase</keyword>
<dbReference type="InterPro" id="IPR027417">
    <property type="entry name" value="P-loop_NTPase"/>
</dbReference>
<dbReference type="RefSeq" id="WP_422863056.1">
    <property type="nucleotide sequence ID" value="NZ_JAMSKV010000002.1"/>
</dbReference>
<dbReference type="CDD" id="cd02021">
    <property type="entry name" value="GntK"/>
    <property type="match status" value="1"/>
</dbReference>
<comment type="caution">
    <text evidence="10">The sequence shown here is derived from an EMBL/GenBank/DDBJ whole genome shotgun (WGS) entry which is preliminary data.</text>
</comment>
<dbReference type="Pfam" id="PF13671">
    <property type="entry name" value="AAA_33"/>
    <property type="match status" value="1"/>
</dbReference>
<gene>
    <name evidence="10" type="ORF">NFI95_04000</name>
</gene>
<keyword evidence="5 9" id="KW-0547">Nucleotide-binding</keyword>
<dbReference type="PANTHER" id="PTHR43442">
    <property type="entry name" value="GLUCONOKINASE-RELATED"/>
    <property type="match status" value="1"/>
</dbReference>
<dbReference type="PANTHER" id="PTHR43442:SF3">
    <property type="entry name" value="GLUCONOKINASE-RELATED"/>
    <property type="match status" value="1"/>
</dbReference>
<name>A0ABT1W430_9PROT</name>
<dbReference type="Gene3D" id="3.40.50.300">
    <property type="entry name" value="P-loop containing nucleotide triphosphate hydrolases"/>
    <property type="match status" value="1"/>
</dbReference>
<dbReference type="SUPFAM" id="SSF52540">
    <property type="entry name" value="P-loop containing nucleoside triphosphate hydrolases"/>
    <property type="match status" value="1"/>
</dbReference>
<evidence type="ECO:0000313" key="11">
    <source>
        <dbReference type="Proteomes" id="UP001524587"/>
    </source>
</evidence>
<organism evidence="10 11">
    <name type="scientific">Endosaccharibacter trunci</name>
    <dbReference type="NCBI Taxonomy" id="2812733"/>
    <lineage>
        <taxon>Bacteria</taxon>
        <taxon>Pseudomonadati</taxon>
        <taxon>Pseudomonadota</taxon>
        <taxon>Alphaproteobacteria</taxon>
        <taxon>Acetobacterales</taxon>
        <taxon>Acetobacteraceae</taxon>
        <taxon>Endosaccharibacter</taxon>
    </lineage>
</organism>
<sequence>MDCATSILVIMGVSGCGKSTMAEGLHKKLGWVFQEGDALHPAANVAKMSAGIPLDDSDRAPWLASCARWIANLHARGEPGILTCSALKRAYRDTLSQGLPEVWFVYLEVPEAIIAERLAHRTNHYMPSSLLASQLRTLEVPGGDEQVIRVAANGDIDQAEQAVIDALPRG</sequence>
<dbReference type="Proteomes" id="UP001524587">
    <property type="component" value="Unassembled WGS sequence"/>
</dbReference>
<evidence type="ECO:0000256" key="8">
    <source>
        <dbReference type="ARBA" id="ARBA00048090"/>
    </source>
</evidence>
<comment type="pathway">
    <text evidence="1">Carbohydrate acid metabolism.</text>
</comment>
<accession>A0ABT1W430</accession>
<dbReference type="EC" id="2.7.1.12" evidence="3 9"/>
<evidence type="ECO:0000256" key="7">
    <source>
        <dbReference type="ARBA" id="ARBA00022840"/>
    </source>
</evidence>
<evidence type="ECO:0000256" key="6">
    <source>
        <dbReference type="ARBA" id="ARBA00022777"/>
    </source>
</evidence>
<evidence type="ECO:0000256" key="4">
    <source>
        <dbReference type="ARBA" id="ARBA00022679"/>
    </source>
</evidence>
<evidence type="ECO:0000256" key="3">
    <source>
        <dbReference type="ARBA" id="ARBA00012054"/>
    </source>
</evidence>
<evidence type="ECO:0000256" key="1">
    <source>
        <dbReference type="ARBA" id="ARBA00004761"/>
    </source>
</evidence>
<keyword evidence="7 9" id="KW-0067">ATP-binding</keyword>
<proteinExistence type="inferred from homology"/>
<dbReference type="InterPro" id="IPR006001">
    <property type="entry name" value="Therm_gnt_kin"/>
</dbReference>
<dbReference type="EMBL" id="JAMSKV010000002">
    <property type="protein sequence ID" value="MCQ8277612.1"/>
    <property type="molecule type" value="Genomic_DNA"/>
</dbReference>
<dbReference type="NCBIfam" id="TIGR01313">
    <property type="entry name" value="therm_gnt_kin"/>
    <property type="match status" value="1"/>
</dbReference>
<comment type="catalytic activity">
    <reaction evidence="8 9">
        <text>D-gluconate + ATP = 6-phospho-D-gluconate + ADP + H(+)</text>
        <dbReference type="Rhea" id="RHEA:19433"/>
        <dbReference type="ChEBI" id="CHEBI:15378"/>
        <dbReference type="ChEBI" id="CHEBI:18391"/>
        <dbReference type="ChEBI" id="CHEBI:30616"/>
        <dbReference type="ChEBI" id="CHEBI:58759"/>
        <dbReference type="ChEBI" id="CHEBI:456216"/>
        <dbReference type="EC" id="2.7.1.12"/>
    </reaction>
</comment>
<reference evidence="10 11" key="1">
    <citation type="submission" date="2022-06" db="EMBL/GenBank/DDBJ databases">
        <title>Endosaccharibacter gen. nov., sp. nov., endophytic bacteria isolated from sugarcane.</title>
        <authorList>
            <person name="Pitiwittayakul N."/>
            <person name="Yukphan P."/>
            <person name="Charoenyingcharoen P."/>
            <person name="Tanasupawat S."/>
        </authorList>
    </citation>
    <scope>NUCLEOTIDE SEQUENCE [LARGE SCALE GENOMIC DNA]</scope>
    <source>
        <strain evidence="10 11">KSS8</strain>
    </source>
</reference>
<evidence type="ECO:0000256" key="9">
    <source>
        <dbReference type="RuleBase" id="RU363066"/>
    </source>
</evidence>
<comment type="similarity">
    <text evidence="2 9">Belongs to the gluconokinase GntK/GntV family.</text>
</comment>
<evidence type="ECO:0000256" key="5">
    <source>
        <dbReference type="ARBA" id="ARBA00022741"/>
    </source>
</evidence>
<keyword evidence="11" id="KW-1185">Reference proteome</keyword>
<evidence type="ECO:0000313" key="10">
    <source>
        <dbReference type="EMBL" id="MCQ8277612.1"/>
    </source>
</evidence>
<keyword evidence="4 9" id="KW-0808">Transferase</keyword>